<proteinExistence type="predicted"/>
<dbReference type="EMBL" id="LR796378">
    <property type="protein sequence ID" value="CAB4140197.1"/>
    <property type="molecule type" value="Genomic_DNA"/>
</dbReference>
<reference evidence="1" key="1">
    <citation type="submission" date="2020-04" db="EMBL/GenBank/DDBJ databases">
        <authorList>
            <person name="Chiriac C."/>
            <person name="Salcher M."/>
            <person name="Ghai R."/>
            <person name="Kavagutti S V."/>
        </authorList>
    </citation>
    <scope>NUCLEOTIDE SEQUENCE</scope>
</reference>
<accession>A0A6J5M498</accession>
<organism evidence="1">
    <name type="scientific">uncultured Caudovirales phage</name>
    <dbReference type="NCBI Taxonomy" id="2100421"/>
    <lineage>
        <taxon>Viruses</taxon>
        <taxon>Duplodnaviria</taxon>
        <taxon>Heunggongvirae</taxon>
        <taxon>Uroviricota</taxon>
        <taxon>Caudoviricetes</taxon>
        <taxon>Peduoviridae</taxon>
        <taxon>Maltschvirus</taxon>
        <taxon>Maltschvirus maltsch</taxon>
    </lineage>
</organism>
<gene>
    <name evidence="1" type="ORF">UFOVP405_23</name>
</gene>
<evidence type="ECO:0000313" key="1">
    <source>
        <dbReference type="EMBL" id="CAB4140197.1"/>
    </source>
</evidence>
<sequence>MKVFTFFYNRYENASTSIALEANDIPHYVLIHKPEDYDKFKRYNTCRGEGIVTNNGKGLAYQRNTALDMMDTGEWAVFMCDDFIKIKSMPEEWILSSNQELPINFANQNKFRLKENGFNLKKMFALFPRLIELAERNRIHLVGFGLHDNPMNLRKKFNHRGLADGRFWLVKKAGYKFDTNAQLIDDVAWTAENLMRHRNVLVLNWLVPYFQRYTAGGFGSTTERLALRRKECAYLANKYNPLVKIAQKPGWESGTHIRLFGTDKNIEIVRKRNGLL</sequence>
<name>A0A6J5M498_9CAUD</name>
<protein>
    <submittedName>
        <fullName evidence="1">Uncharacterized protein</fullName>
    </submittedName>
</protein>